<name>A0ABP3UZZ4_9BURK</name>
<protein>
    <recommendedName>
        <fullName evidence="4">Flp family type IVb pilin</fullName>
    </recommendedName>
</protein>
<comment type="caution">
    <text evidence="2">The sequence shown here is derived from an EMBL/GenBank/DDBJ whole genome shotgun (WGS) entry which is preliminary data.</text>
</comment>
<dbReference type="EMBL" id="BAAAEW010000004">
    <property type="protein sequence ID" value="GAA0743781.1"/>
    <property type="molecule type" value="Genomic_DNA"/>
</dbReference>
<evidence type="ECO:0008006" key="4">
    <source>
        <dbReference type="Google" id="ProtNLM"/>
    </source>
</evidence>
<reference evidence="3" key="1">
    <citation type="journal article" date="2019" name="Int. J. Syst. Evol. Microbiol.">
        <title>The Global Catalogue of Microorganisms (GCM) 10K type strain sequencing project: providing services to taxonomists for standard genome sequencing and annotation.</title>
        <authorList>
            <consortium name="The Broad Institute Genomics Platform"/>
            <consortium name="The Broad Institute Genome Sequencing Center for Infectious Disease"/>
            <person name="Wu L."/>
            <person name="Ma J."/>
        </authorList>
    </citation>
    <scope>NUCLEOTIDE SEQUENCE [LARGE SCALE GENOMIC DNA]</scope>
    <source>
        <strain evidence="3">JCM 15503</strain>
    </source>
</reference>
<keyword evidence="1" id="KW-0472">Membrane</keyword>
<evidence type="ECO:0000313" key="3">
    <source>
        <dbReference type="Proteomes" id="UP001500279"/>
    </source>
</evidence>
<dbReference type="RefSeq" id="WP_141285113.1">
    <property type="nucleotide sequence ID" value="NZ_BAAAEW010000004.1"/>
</dbReference>
<keyword evidence="1" id="KW-1133">Transmembrane helix</keyword>
<organism evidence="2 3">
    <name type="scientific">Ideonella azotifigens</name>
    <dbReference type="NCBI Taxonomy" id="513160"/>
    <lineage>
        <taxon>Bacteria</taxon>
        <taxon>Pseudomonadati</taxon>
        <taxon>Pseudomonadota</taxon>
        <taxon>Betaproteobacteria</taxon>
        <taxon>Burkholderiales</taxon>
        <taxon>Sphaerotilaceae</taxon>
        <taxon>Ideonella</taxon>
    </lineage>
</organism>
<evidence type="ECO:0000313" key="2">
    <source>
        <dbReference type="EMBL" id="GAA0743781.1"/>
    </source>
</evidence>
<keyword evidence="3" id="KW-1185">Reference proteome</keyword>
<dbReference type="Proteomes" id="UP001500279">
    <property type="component" value="Unassembled WGS sequence"/>
</dbReference>
<accession>A0ABP3UZZ4</accession>
<feature type="transmembrane region" description="Helical" evidence="1">
    <location>
        <begin position="20"/>
        <end position="38"/>
    </location>
</feature>
<gene>
    <name evidence="2" type="ORF">GCM10009107_08630</name>
</gene>
<sequence length="66" mass="7366">MNRMLKLVKGIRTQRGQALVEYAMVAAALAAALFYLDFGGGKTGAQYLTDMIRAFFRNLTYFISLP</sequence>
<keyword evidence="1" id="KW-0812">Transmembrane</keyword>
<proteinExistence type="predicted"/>
<evidence type="ECO:0000256" key="1">
    <source>
        <dbReference type="SAM" id="Phobius"/>
    </source>
</evidence>